<dbReference type="SMART" id="SM00856">
    <property type="entry name" value="PMEI"/>
    <property type="match status" value="1"/>
</dbReference>
<evidence type="ECO:0000256" key="2">
    <source>
        <dbReference type="ARBA" id="ARBA00023157"/>
    </source>
</evidence>
<dbReference type="GO" id="GO:0004857">
    <property type="term" value="F:enzyme inhibitor activity"/>
    <property type="evidence" value="ECO:0007669"/>
    <property type="project" value="InterPro"/>
</dbReference>
<dbReference type="Gene3D" id="1.20.140.40">
    <property type="entry name" value="Invertase/pectin methylesterase inhibitor family protein"/>
    <property type="match status" value="1"/>
</dbReference>
<reference evidence="5 6" key="1">
    <citation type="submission" date="2018-09" db="EMBL/GenBank/DDBJ databases">
        <title>A high-quality reference genome of wild soybean provides a powerful tool to mine soybean genomes.</title>
        <authorList>
            <person name="Xie M."/>
            <person name="Chung C.Y.L."/>
            <person name="Li M.-W."/>
            <person name="Wong F.-L."/>
            <person name="Chan T.-F."/>
            <person name="Lam H.-M."/>
        </authorList>
    </citation>
    <scope>NUCLEOTIDE SEQUENCE [LARGE SCALE GENOMIC DNA]</scope>
    <source>
        <strain evidence="6">cv. W05</strain>
        <tissue evidence="5">Hypocotyl of etiolated seedlings</tissue>
    </source>
</reference>
<dbReference type="InterPro" id="IPR035513">
    <property type="entry name" value="Invertase/methylesterase_inhib"/>
</dbReference>
<proteinExistence type="inferred from homology"/>
<feature type="domain" description="Pectinesterase inhibitor" evidence="4">
    <location>
        <begin position="47"/>
        <end position="158"/>
    </location>
</feature>
<dbReference type="PANTHER" id="PTHR36710:SF18">
    <property type="entry name" value="PECTINESTERASE INHIBITOR 5-RELATED"/>
    <property type="match status" value="1"/>
</dbReference>
<organism evidence="5 6">
    <name type="scientific">Glycine soja</name>
    <name type="common">Wild soybean</name>
    <dbReference type="NCBI Taxonomy" id="3848"/>
    <lineage>
        <taxon>Eukaryota</taxon>
        <taxon>Viridiplantae</taxon>
        <taxon>Streptophyta</taxon>
        <taxon>Embryophyta</taxon>
        <taxon>Tracheophyta</taxon>
        <taxon>Spermatophyta</taxon>
        <taxon>Magnoliopsida</taxon>
        <taxon>eudicotyledons</taxon>
        <taxon>Gunneridae</taxon>
        <taxon>Pentapetalae</taxon>
        <taxon>rosids</taxon>
        <taxon>fabids</taxon>
        <taxon>Fabales</taxon>
        <taxon>Fabaceae</taxon>
        <taxon>Papilionoideae</taxon>
        <taxon>50 kb inversion clade</taxon>
        <taxon>NPAAA clade</taxon>
        <taxon>indigoferoid/millettioid clade</taxon>
        <taxon>Phaseoleae</taxon>
        <taxon>Glycine</taxon>
        <taxon>Glycine subgen. Soja</taxon>
    </lineage>
</organism>
<evidence type="ECO:0000259" key="4">
    <source>
        <dbReference type="SMART" id="SM00856"/>
    </source>
</evidence>
<dbReference type="SUPFAM" id="SSF101148">
    <property type="entry name" value="Plant invertase/pectin methylesterase inhibitor"/>
    <property type="match status" value="1"/>
</dbReference>
<evidence type="ECO:0000256" key="3">
    <source>
        <dbReference type="ARBA" id="ARBA00038471"/>
    </source>
</evidence>
<dbReference type="AlphaFoldDB" id="A0A445HEB8"/>
<accession>A0A445HEB8</accession>
<comment type="similarity">
    <text evidence="3">Belongs to the PMEI family.</text>
</comment>
<name>A0A445HEB8_GLYSO</name>
<protein>
    <recommendedName>
        <fullName evidence="4">Pectinesterase inhibitor domain-containing protein</fullName>
    </recommendedName>
</protein>
<keyword evidence="1" id="KW-0732">Signal</keyword>
<keyword evidence="2" id="KW-1015">Disulfide bond</keyword>
<evidence type="ECO:0000313" key="5">
    <source>
        <dbReference type="EMBL" id="RZB72024.1"/>
    </source>
</evidence>
<keyword evidence="6" id="KW-1185">Reference proteome</keyword>
<dbReference type="InterPro" id="IPR006501">
    <property type="entry name" value="Pectinesterase_inhib_dom"/>
</dbReference>
<sequence>MTLAQPLKSESEMASRKALNQWLVMPILLMNCFVLLGQCARPLNTEEGEDLVTCKHTFHFQSNSSAANGSNNNIYASRCLSDYAEEYSEAIENLKDSKEALANGDCDQVDTLVSAAMSDAETCEDGFKDMQSGDSDSTSPLTERNRYFSELCSNALAITKLLV</sequence>
<dbReference type="Proteomes" id="UP000289340">
    <property type="component" value="Chromosome 13"/>
</dbReference>
<dbReference type="NCBIfam" id="TIGR01614">
    <property type="entry name" value="PME_inhib"/>
    <property type="match status" value="1"/>
</dbReference>
<dbReference type="Pfam" id="PF04043">
    <property type="entry name" value="PMEI"/>
    <property type="match status" value="1"/>
</dbReference>
<dbReference type="EMBL" id="QZWG01000013">
    <property type="protein sequence ID" value="RZB72024.1"/>
    <property type="molecule type" value="Genomic_DNA"/>
</dbReference>
<dbReference type="PANTHER" id="PTHR36710">
    <property type="entry name" value="PECTINESTERASE INHIBITOR-LIKE"/>
    <property type="match status" value="1"/>
</dbReference>
<comment type="caution">
    <text evidence="5">The sequence shown here is derived from an EMBL/GenBank/DDBJ whole genome shotgun (WGS) entry which is preliminary data.</text>
</comment>
<dbReference type="InterPro" id="IPR052421">
    <property type="entry name" value="PCW_Enzyme_Inhibitor"/>
</dbReference>
<evidence type="ECO:0000256" key="1">
    <source>
        <dbReference type="ARBA" id="ARBA00022729"/>
    </source>
</evidence>
<evidence type="ECO:0000313" key="6">
    <source>
        <dbReference type="Proteomes" id="UP000289340"/>
    </source>
</evidence>
<gene>
    <name evidence="5" type="ORF">D0Y65_036402</name>
</gene>